<accession>A0A1M4X7X0</accession>
<dbReference type="AlphaFoldDB" id="A0A1M4X7X0"/>
<reference evidence="2" key="1">
    <citation type="submission" date="2016-11" db="EMBL/GenBank/DDBJ databases">
        <authorList>
            <person name="Varghese N."/>
            <person name="Submissions S."/>
        </authorList>
    </citation>
    <scope>NUCLEOTIDE SEQUENCE [LARGE SCALE GENOMIC DNA]</scope>
    <source>
        <strain evidence="2">DSM 10124</strain>
    </source>
</reference>
<name>A0A1M4X7X0_9CLOT</name>
<gene>
    <name evidence="1" type="ORF">SAMN02746091_01339</name>
</gene>
<proteinExistence type="predicted"/>
<evidence type="ECO:0000313" key="2">
    <source>
        <dbReference type="Proteomes" id="UP000184423"/>
    </source>
</evidence>
<protein>
    <submittedName>
        <fullName evidence="1">Uncharacterized protein</fullName>
    </submittedName>
</protein>
<keyword evidence="2" id="KW-1185">Reference proteome</keyword>
<dbReference type="Proteomes" id="UP000184423">
    <property type="component" value="Unassembled WGS sequence"/>
</dbReference>
<evidence type="ECO:0000313" key="1">
    <source>
        <dbReference type="EMBL" id="SHE89598.1"/>
    </source>
</evidence>
<organism evidence="1 2">
    <name type="scientific">Caloramator proteoclasticus DSM 10124</name>
    <dbReference type="NCBI Taxonomy" id="1121262"/>
    <lineage>
        <taxon>Bacteria</taxon>
        <taxon>Bacillati</taxon>
        <taxon>Bacillota</taxon>
        <taxon>Clostridia</taxon>
        <taxon>Eubacteriales</taxon>
        <taxon>Clostridiaceae</taxon>
        <taxon>Caloramator</taxon>
    </lineage>
</organism>
<dbReference type="EMBL" id="FQVG01000022">
    <property type="protein sequence ID" value="SHE89598.1"/>
    <property type="molecule type" value="Genomic_DNA"/>
</dbReference>
<dbReference type="RefSeq" id="WP_073248578.1">
    <property type="nucleotide sequence ID" value="NZ_FQVG01000022.1"/>
</dbReference>
<sequence>MLKISRGKKRLLNYLGKPYTVREIDLENCVYLDLKNGYDIEISGGKTIKSKFDIYVWETKEGCEIVEKHFDIKPDLAKVKELLDDIRGRYSNM</sequence>